<feature type="signal peptide" evidence="2">
    <location>
        <begin position="1"/>
        <end position="24"/>
    </location>
</feature>
<feature type="compositionally biased region" description="Low complexity" evidence="1">
    <location>
        <begin position="140"/>
        <end position="169"/>
    </location>
</feature>
<evidence type="ECO:0000313" key="3">
    <source>
        <dbReference type="EMBL" id="EYF01285.1"/>
    </source>
</evidence>
<evidence type="ECO:0000256" key="2">
    <source>
        <dbReference type="SAM" id="SignalP"/>
    </source>
</evidence>
<sequence length="175" mass="18542">MRRQVRWAILLCAAFAGASCATYSQDLERARSHYDANQYEQALALFRVLEPDLDSFSDAEQAQYAYLRGMTDFRLAELSPQGQGIADPRKAFRDNARHWLALAAAIEKNTPGSVSNDQKTRLTGTLTELNLDVYGGAEALPEGAAGAPAPGAAPAAPQDVTAPGAVPGTPATPAP</sequence>
<reference evidence="3 4" key="1">
    <citation type="submission" date="2013-05" db="EMBL/GenBank/DDBJ databases">
        <title>Genome assembly of Chondromyces apiculatus DSM 436.</title>
        <authorList>
            <person name="Sharma G."/>
            <person name="Khatri I."/>
            <person name="Kaur C."/>
            <person name="Mayilraj S."/>
            <person name="Subramanian S."/>
        </authorList>
    </citation>
    <scope>NUCLEOTIDE SEQUENCE [LARGE SCALE GENOMIC DNA]</scope>
    <source>
        <strain evidence="3 4">DSM 436</strain>
    </source>
</reference>
<accession>A0A017SXD5</accession>
<dbReference type="OrthoDB" id="5515356at2"/>
<evidence type="ECO:0008006" key="5">
    <source>
        <dbReference type="Google" id="ProtNLM"/>
    </source>
</evidence>
<protein>
    <recommendedName>
        <fullName evidence="5">Lipoprotein</fullName>
    </recommendedName>
</protein>
<dbReference type="PROSITE" id="PS51257">
    <property type="entry name" value="PROKAR_LIPOPROTEIN"/>
    <property type="match status" value="1"/>
</dbReference>
<dbReference type="RefSeq" id="WP_044249636.1">
    <property type="nucleotide sequence ID" value="NZ_ASRX01000084.1"/>
</dbReference>
<comment type="caution">
    <text evidence="3">The sequence shown here is derived from an EMBL/GenBank/DDBJ whole genome shotgun (WGS) entry which is preliminary data.</text>
</comment>
<dbReference type="Proteomes" id="UP000019678">
    <property type="component" value="Unassembled WGS sequence"/>
</dbReference>
<proteinExistence type="predicted"/>
<evidence type="ECO:0000313" key="4">
    <source>
        <dbReference type="Proteomes" id="UP000019678"/>
    </source>
</evidence>
<dbReference type="EMBL" id="ASRX01000084">
    <property type="protein sequence ID" value="EYF01285.1"/>
    <property type="molecule type" value="Genomic_DNA"/>
</dbReference>
<keyword evidence="2" id="KW-0732">Signal</keyword>
<keyword evidence="4" id="KW-1185">Reference proteome</keyword>
<dbReference type="AlphaFoldDB" id="A0A017SXD5"/>
<evidence type="ECO:0000256" key="1">
    <source>
        <dbReference type="SAM" id="MobiDB-lite"/>
    </source>
</evidence>
<organism evidence="3 4">
    <name type="scientific">Chondromyces apiculatus DSM 436</name>
    <dbReference type="NCBI Taxonomy" id="1192034"/>
    <lineage>
        <taxon>Bacteria</taxon>
        <taxon>Pseudomonadati</taxon>
        <taxon>Myxococcota</taxon>
        <taxon>Polyangia</taxon>
        <taxon>Polyangiales</taxon>
        <taxon>Polyangiaceae</taxon>
        <taxon>Chondromyces</taxon>
    </lineage>
</organism>
<name>A0A017SXD5_9BACT</name>
<feature type="chain" id="PRO_5001499736" description="Lipoprotein" evidence="2">
    <location>
        <begin position="25"/>
        <end position="175"/>
    </location>
</feature>
<feature type="region of interest" description="Disordered" evidence="1">
    <location>
        <begin position="140"/>
        <end position="175"/>
    </location>
</feature>
<gene>
    <name evidence="3" type="ORF">CAP_8439</name>
</gene>